<evidence type="ECO:0000313" key="1">
    <source>
        <dbReference type="EMBL" id="QRR00118.1"/>
    </source>
</evidence>
<proteinExistence type="predicted"/>
<evidence type="ECO:0000313" key="2">
    <source>
        <dbReference type="Proteomes" id="UP000612680"/>
    </source>
</evidence>
<dbReference type="Proteomes" id="UP000612680">
    <property type="component" value="Chromosome"/>
</dbReference>
<reference evidence="1 2" key="1">
    <citation type="submission" date="2020-06" db="EMBL/GenBank/DDBJ databases">
        <title>Dyadobacter sandarakinus sp. nov., isolated from the soil of the Arctic Yellow River Station.</title>
        <authorList>
            <person name="Zhang Y."/>
            <person name="Peng F."/>
        </authorList>
    </citation>
    <scope>NUCLEOTIDE SEQUENCE [LARGE SCALE GENOMIC DNA]</scope>
    <source>
        <strain evidence="1 2">Q3-56</strain>
    </source>
</reference>
<organism evidence="1 2">
    <name type="scientific">Dyadobacter sandarakinus</name>
    <dbReference type="NCBI Taxonomy" id="2747268"/>
    <lineage>
        <taxon>Bacteria</taxon>
        <taxon>Pseudomonadati</taxon>
        <taxon>Bacteroidota</taxon>
        <taxon>Cytophagia</taxon>
        <taxon>Cytophagales</taxon>
        <taxon>Spirosomataceae</taxon>
        <taxon>Dyadobacter</taxon>
    </lineage>
</organism>
<dbReference type="RefSeq" id="WP_204660878.1">
    <property type="nucleotide sequence ID" value="NZ_CP056775.1"/>
</dbReference>
<gene>
    <name evidence="1" type="ORF">HWI92_03935</name>
</gene>
<name>A0ABX7I312_9BACT</name>
<dbReference type="EMBL" id="CP056775">
    <property type="protein sequence ID" value="QRR00118.1"/>
    <property type="molecule type" value="Genomic_DNA"/>
</dbReference>
<accession>A0ABX7I312</accession>
<protein>
    <submittedName>
        <fullName evidence="1">Uncharacterized protein</fullName>
    </submittedName>
</protein>
<keyword evidence="2" id="KW-1185">Reference proteome</keyword>
<sequence>MENKLPHLPVKDTYSTDEIKTRLVAEYKAWRNQVASTLEPVIYPNHAWVVYSGCQTQVLQAAFSNREYAQILGSYILDALEPVLVERSELEEIGVDIDRYKDPVSFGKLPFEIILRPDGEVFECWGPQDGIPLIQKPTVLPGKQSCITGTFWGWTQQEAISAAQTYYKAHQRV</sequence>